<evidence type="ECO:0000313" key="1">
    <source>
        <dbReference type="EMBL" id="KAG0420405.1"/>
    </source>
</evidence>
<keyword evidence="2" id="KW-1185">Reference proteome</keyword>
<dbReference type="EMBL" id="JABSTQ010010511">
    <property type="protein sequence ID" value="KAG0420405.1"/>
    <property type="molecule type" value="Genomic_DNA"/>
</dbReference>
<proteinExistence type="predicted"/>
<comment type="caution">
    <text evidence="1">The sequence shown here is derived from an EMBL/GenBank/DDBJ whole genome shotgun (WGS) entry which is preliminary data.</text>
</comment>
<organism evidence="1 2">
    <name type="scientific">Ixodes persulcatus</name>
    <name type="common">Taiga tick</name>
    <dbReference type="NCBI Taxonomy" id="34615"/>
    <lineage>
        <taxon>Eukaryota</taxon>
        <taxon>Metazoa</taxon>
        <taxon>Ecdysozoa</taxon>
        <taxon>Arthropoda</taxon>
        <taxon>Chelicerata</taxon>
        <taxon>Arachnida</taxon>
        <taxon>Acari</taxon>
        <taxon>Parasitiformes</taxon>
        <taxon>Ixodida</taxon>
        <taxon>Ixodoidea</taxon>
        <taxon>Ixodidae</taxon>
        <taxon>Ixodinae</taxon>
        <taxon>Ixodes</taxon>
    </lineage>
</organism>
<accession>A0AC60PJ99</accession>
<name>A0AC60PJ99_IXOPE</name>
<dbReference type="Proteomes" id="UP000805193">
    <property type="component" value="Unassembled WGS sequence"/>
</dbReference>
<protein>
    <submittedName>
        <fullName evidence="1">Uncharacterized protein</fullName>
    </submittedName>
</protein>
<evidence type="ECO:0000313" key="2">
    <source>
        <dbReference type="Proteomes" id="UP000805193"/>
    </source>
</evidence>
<reference evidence="1 2" key="1">
    <citation type="journal article" date="2020" name="Cell">
        <title>Large-Scale Comparative Analyses of Tick Genomes Elucidate Their Genetic Diversity and Vector Capacities.</title>
        <authorList>
            <consortium name="Tick Genome and Microbiome Consortium (TIGMIC)"/>
            <person name="Jia N."/>
            <person name="Wang J."/>
            <person name="Shi W."/>
            <person name="Du L."/>
            <person name="Sun Y."/>
            <person name="Zhan W."/>
            <person name="Jiang J.F."/>
            <person name="Wang Q."/>
            <person name="Zhang B."/>
            <person name="Ji P."/>
            <person name="Bell-Sakyi L."/>
            <person name="Cui X.M."/>
            <person name="Yuan T.T."/>
            <person name="Jiang B.G."/>
            <person name="Yang W.F."/>
            <person name="Lam T.T."/>
            <person name="Chang Q.C."/>
            <person name="Ding S.J."/>
            <person name="Wang X.J."/>
            <person name="Zhu J.G."/>
            <person name="Ruan X.D."/>
            <person name="Zhao L."/>
            <person name="Wei J.T."/>
            <person name="Ye R.Z."/>
            <person name="Que T.C."/>
            <person name="Du C.H."/>
            <person name="Zhou Y.H."/>
            <person name="Cheng J.X."/>
            <person name="Dai P.F."/>
            <person name="Guo W.B."/>
            <person name="Han X.H."/>
            <person name="Huang E.J."/>
            <person name="Li L.F."/>
            <person name="Wei W."/>
            <person name="Gao Y.C."/>
            <person name="Liu J.Z."/>
            <person name="Shao H.Z."/>
            <person name="Wang X."/>
            <person name="Wang C.C."/>
            <person name="Yang T.C."/>
            <person name="Huo Q.B."/>
            <person name="Li W."/>
            <person name="Chen H.Y."/>
            <person name="Chen S.E."/>
            <person name="Zhou L.G."/>
            <person name="Ni X.B."/>
            <person name="Tian J.H."/>
            <person name="Sheng Y."/>
            <person name="Liu T."/>
            <person name="Pan Y.S."/>
            <person name="Xia L.Y."/>
            <person name="Li J."/>
            <person name="Zhao F."/>
            <person name="Cao W.C."/>
        </authorList>
    </citation>
    <scope>NUCLEOTIDE SEQUENCE [LARGE SCALE GENOMIC DNA]</scope>
    <source>
        <strain evidence="1">Iper-2018</strain>
    </source>
</reference>
<sequence>MTEPSGLATQTDRPPELRAEDEEDSSDTESELGSGPSSAEILALMVGMSTALELVTECLAAVTGETGGHQRRVLELRGSTTANKIHAKGDKEGTDLTLSCLPESGAEPGRTEHDNRVNLDSTEQYTPADKVGLLSPIVGGLSMELPVWLCRSTCRASGAAAVREGGPRMSTADTANVFRMGPEGGGVSGGRVLTFPDGASVMMGKNNSVMTLLKKDIPDIFVLTCVCHSFHLCASYACAKLPRVIEDIVRDVYNYISLSPKRVDVFQKFQRLLELKPHKLLRPTQTRWLSLHAAVARVLEQYDALTAYFAAAASTERLLAPATIHERLADPVNKLFLEFVDFILPSFTNLNRLMQSERPQLHIFREAASTSVRTIMDCYLQGPYVRSTPVEDIQYKNPTYFVPLEQMYLGANVAMSLSSPSLKVSQEQVRFFKLRCLEFLIEGVGQIMQRIPFKSSALVHMDILTPKKVREGKNASIIPLAASFPRLLQEIGAQSLDNEWRRLRNTPLEELPQDELFEEFWTKLFRKSQGDGTQAFPSLERFVSAVLCLPHSSAAAERIFSAVNNMKTKQRNRLATSTVSGLLYTKQMLGSSSCFDFPIGKELLEMATNWRQRSGTNGDDDD</sequence>
<gene>
    <name evidence="1" type="ORF">HPB47_003508</name>
</gene>